<dbReference type="Proteomes" id="UP000006315">
    <property type="component" value="Unassembled WGS sequence"/>
</dbReference>
<dbReference type="STRING" id="1131731.BAZO_20888"/>
<dbReference type="PATRIC" id="fig|1131731.3.peg.4263"/>
<evidence type="ECO:0000313" key="1">
    <source>
        <dbReference type="EMBL" id="EKN62612.1"/>
    </source>
</evidence>
<protein>
    <submittedName>
        <fullName evidence="1">Transposase IS116/IS110/IS902 family protein</fullName>
    </submittedName>
</protein>
<organism evidence="1 2">
    <name type="scientific">Schinkia azotoformans LMG 9581</name>
    <dbReference type="NCBI Taxonomy" id="1131731"/>
    <lineage>
        <taxon>Bacteria</taxon>
        <taxon>Bacillati</taxon>
        <taxon>Bacillota</taxon>
        <taxon>Bacilli</taxon>
        <taxon>Bacillales</taxon>
        <taxon>Bacillaceae</taxon>
        <taxon>Calidifontibacillus/Schinkia group</taxon>
        <taxon>Schinkia</taxon>
    </lineage>
</organism>
<dbReference type="EMBL" id="AJLR01000155">
    <property type="protein sequence ID" value="EKN62612.1"/>
    <property type="molecule type" value="Genomic_DNA"/>
</dbReference>
<name>K6CQT5_SCHAZ</name>
<keyword evidence="2" id="KW-1185">Reference proteome</keyword>
<proteinExistence type="predicted"/>
<sequence length="57" mass="6429">MLDQEVAKRVSEYQEDVERIDSIPGIATQMAEQILSEVGRTISKCTSHVFMDRSGSR</sequence>
<dbReference type="AlphaFoldDB" id="K6CQT5"/>
<gene>
    <name evidence="1" type="ORF">BAZO_20888</name>
</gene>
<comment type="caution">
    <text evidence="1">The sequence shown here is derived from an EMBL/GenBank/DDBJ whole genome shotgun (WGS) entry which is preliminary data.</text>
</comment>
<accession>K6CQT5</accession>
<reference evidence="1 2" key="1">
    <citation type="journal article" date="2012" name="Front. Microbiol.">
        <title>Redundancy and modularity in membrane-associated dissimilatory nitrate reduction in Bacillus.</title>
        <authorList>
            <person name="Heylen K."/>
            <person name="Keltjens J."/>
        </authorList>
    </citation>
    <scope>NUCLEOTIDE SEQUENCE [LARGE SCALE GENOMIC DNA]</scope>
    <source>
        <strain evidence="1 2">LMG 9581</strain>
    </source>
</reference>
<evidence type="ECO:0000313" key="2">
    <source>
        <dbReference type="Proteomes" id="UP000006315"/>
    </source>
</evidence>